<dbReference type="PANTHER" id="PTHR22677">
    <property type="entry name" value="ANKYRIN REPEAT DOMAIN-CONTAINING PROTEIN 60"/>
    <property type="match status" value="1"/>
</dbReference>
<sequence length="148" mass="16246">MSTTACCFAGAGSTALHYAACGGNPQCCQILITRGANLTAENANGWTPSMVARSWHRNELEEILGTQPGNRSQICPSSYLSIPFMSIVKIARECGWRNKDSLPTCEDACVVCLERKCTVAAEGLCFWIHPKWWYELDAQFLGFVMSDG</sequence>
<dbReference type="AlphaFoldDB" id="A0A9Q0W229"/>
<dbReference type="SUPFAM" id="SSF48403">
    <property type="entry name" value="Ankyrin repeat"/>
    <property type="match status" value="1"/>
</dbReference>
<evidence type="ECO:0000313" key="2">
    <source>
        <dbReference type="EMBL" id="KAJ6759275.1"/>
    </source>
</evidence>
<evidence type="ECO:0000256" key="1">
    <source>
        <dbReference type="PROSITE-ProRule" id="PRU00023"/>
    </source>
</evidence>
<evidence type="ECO:0000313" key="3">
    <source>
        <dbReference type="Proteomes" id="UP001151752"/>
    </source>
</evidence>
<keyword evidence="1" id="KW-0040">ANK repeat</keyword>
<dbReference type="PANTHER" id="PTHR22677:SF4">
    <property type="entry name" value="USHER SYNDROME TYPE-1G PROTEIN-LIKE PROTEIN"/>
    <property type="match status" value="1"/>
</dbReference>
<reference evidence="2" key="1">
    <citation type="submission" date="2022-11" db="EMBL/GenBank/DDBJ databases">
        <authorList>
            <person name="Hyden B.L."/>
            <person name="Feng K."/>
            <person name="Yates T."/>
            <person name="Jawdy S."/>
            <person name="Smart L.B."/>
            <person name="Muchero W."/>
        </authorList>
    </citation>
    <scope>NUCLEOTIDE SEQUENCE</scope>
    <source>
        <tissue evidence="2">Shoot tip</tissue>
    </source>
</reference>
<accession>A0A9Q0W229</accession>
<comment type="caution">
    <text evidence="2">The sequence shown here is derived from an EMBL/GenBank/DDBJ whole genome shotgun (WGS) entry which is preliminary data.</text>
</comment>
<dbReference type="EMBL" id="JAPFFM010000006">
    <property type="protein sequence ID" value="KAJ6759275.1"/>
    <property type="molecule type" value="Genomic_DNA"/>
</dbReference>
<keyword evidence="3" id="KW-1185">Reference proteome</keyword>
<dbReference type="Pfam" id="PF12796">
    <property type="entry name" value="Ank_2"/>
    <property type="match status" value="1"/>
</dbReference>
<reference evidence="2" key="2">
    <citation type="journal article" date="2023" name="Int. J. Mol. Sci.">
        <title>De Novo Assembly and Annotation of 11 Diverse Shrub Willow (Salix) Genomes Reveals Novel Gene Organization in Sex-Linked Regions.</title>
        <authorList>
            <person name="Hyden B."/>
            <person name="Feng K."/>
            <person name="Yates T.B."/>
            <person name="Jawdy S."/>
            <person name="Cereghino C."/>
            <person name="Smart L.B."/>
            <person name="Muchero W."/>
        </authorList>
    </citation>
    <scope>NUCLEOTIDE SEQUENCE</scope>
    <source>
        <tissue evidence="2">Shoot tip</tissue>
    </source>
</reference>
<dbReference type="Proteomes" id="UP001151752">
    <property type="component" value="Chromosome 18"/>
</dbReference>
<proteinExistence type="predicted"/>
<dbReference type="SMART" id="SM00248">
    <property type="entry name" value="ANK"/>
    <property type="match status" value="1"/>
</dbReference>
<protein>
    <submittedName>
        <fullName evidence="2">E3 UBIQUITIN-PROTEIN LIGASE XBOS32 ISOFORM X1-RELATED</fullName>
    </submittedName>
</protein>
<name>A0A9Q0W229_9ROSI</name>
<dbReference type="InterPro" id="IPR036770">
    <property type="entry name" value="Ankyrin_rpt-contain_sf"/>
</dbReference>
<dbReference type="PROSITE" id="PS50088">
    <property type="entry name" value="ANK_REPEAT"/>
    <property type="match status" value="1"/>
</dbReference>
<dbReference type="InterPro" id="IPR002110">
    <property type="entry name" value="Ankyrin_rpt"/>
</dbReference>
<organism evidence="2 3">
    <name type="scientific">Salix koriyanagi</name>
    <dbReference type="NCBI Taxonomy" id="2511006"/>
    <lineage>
        <taxon>Eukaryota</taxon>
        <taxon>Viridiplantae</taxon>
        <taxon>Streptophyta</taxon>
        <taxon>Embryophyta</taxon>
        <taxon>Tracheophyta</taxon>
        <taxon>Spermatophyta</taxon>
        <taxon>Magnoliopsida</taxon>
        <taxon>eudicotyledons</taxon>
        <taxon>Gunneridae</taxon>
        <taxon>Pentapetalae</taxon>
        <taxon>rosids</taxon>
        <taxon>fabids</taxon>
        <taxon>Malpighiales</taxon>
        <taxon>Salicaceae</taxon>
        <taxon>Saliceae</taxon>
        <taxon>Salix</taxon>
    </lineage>
</organism>
<dbReference type="Gene3D" id="1.25.40.20">
    <property type="entry name" value="Ankyrin repeat-containing domain"/>
    <property type="match status" value="1"/>
</dbReference>
<feature type="repeat" description="ANK" evidence="1">
    <location>
        <begin position="11"/>
        <end position="43"/>
    </location>
</feature>
<dbReference type="PROSITE" id="PS50297">
    <property type="entry name" value="ANK_REP_REGION"/>
    <property type="match status" value="1"/>
</dbReference>
<gene>
    <name evidence="2" type="ORF">OIU74_025861</name>
</gene>
<dbReference type="InterPro" id="IPR039323">
    <property type="entry name" value="ANKRD_45/46/60"/>
</dbReference>